<reference evidence="3" key="2">
    <citation type="submission" date="2015-01" db="EMBL/GenBank/DDBJ databases">
        <title>Evolutionary Origins and Diversification of the Mycorrhizal Mutualists.</title>
        <authorList>
            <consortium name="DOE Joint Genome Institute"/>
            <consortium name="Mycorrhizal Genomics Consortium"/>
            <person name="Kohler A."/>
            <person name="Kuo A."/>
            <person name="Nagy L.G."/>
            <person name="Floudas D."/>
            <person name="Copeland A."/>
            <person name="Barry K.W."/>
            <person name="Cichocki N."/>
            <person name="Veneault-Fourrey C."/>
            <person name="LaButti K."/>
            <person name="Lindquist E.A."/>
            <person name="Lipzen A."/>
            <person name="Lundell T."/>
            <person name="Morin E."/>
            <person name="Murat C."/>
            <person name="Riley R."/>
            <person name="Ohm R."/>
            <person name="Sun H."/>
            <person name="Tunlid A."/>
            <person name="Henrissat B."/>
            <person name="Grigoriev I.V."/>
            <person name="Hibbett D.S."/>
            <person name="Martin F."/>
        </authorList>
    </citation>
    <scope>NUCLEOTIDE SEQUENCE [LARGE SCALE GENOMIC DNA]</scope>
    <source>
        <strain evidence="3">Foug A</strain>
    </source>
</reference>
<dbReference type="InParanoid" id="A0A0C3DA10"/>
<reference evidence="2 3" key="1">
    <citation type="submission" date="2014-04" db="EMBL/GenBank/DDBJ databases">
        <authorList>
            <consortium name="DOE Joint Genome Institute"/>
            <person name="Kuo A."/>
            <person name="Kohler A."/>
            <person name="Nagy L.G."/>
            <person name="Floudas D."/>
            <person name="Copeland A."/>
            <person name="Barry K.W."/>
            <person name="Cichocki N."/>
            <person name="Veneault-Fourrey C."/>
            <person name="LaButti K."/>
            <person name="Lindquist E.A."/>
            <person name="Lipzen A."/>
            <person name="Lundell T."/>
            <person name="Morin E."/>
            <person name="Murat C."/>
            <person name="Sun H."/>
            <person name="Tunlid A."/>
            <person name="Henrissat B."/>
            <person name="Grigoriev I.V."/>
            <person name="Hibbett D.S."/>
            <person name="Martin F."/>
            <person name="Nordberg H.P."/>
            <person name="Cantor M.N."/>
            <person name="Hua S.X."/>
        </authorList>
    </citation>
    <scope>NUCLEOTIDE SEQUENCE [LARGE SCALE GENOMIC DNA]</scope>
    <source>
        <strain evidence="2 3">Foug A</strain>
    </source>
</reference>
<dbReference type="HOGENOM" id="CLU_018595_0_0_1"/>
<keyword evidence="3" id="KW-1185">Reference proteome</keyword>
<gene>
    <name evidence="2" type="ORF">SCLCIDRAFT_28780</name>
</gene>
<feature type="region of interest" description="Disordered" evidence="1">
    <location>
        <begin position="388"/>
        <end position="423"/>
    </location>
</feature>
<feature type="compositionally biased region" description="Basic and acidic residues" evidence="1">
    <location>
        <begin position="139"/>
        <end position="149"/>
    </location>
</feature>
<protein>
    <submittedName>
        <fullName evidence="2">Uncharacterized protein</fullName>
    </submittedName>
</protein>
<evidence type="ECO:0000313" key="3">
    <source>
        <dbReference type="Proteomes" id="UP000053989"/>
    </source>
</evidence>
<feature type="region of interest" description="Disordered" evidence="1">
    <location>
        <begin position="470"/>
        <end position="504"/>
    </location>
</feature>
<name>A0A0C3DA10_9AGAM</name>
<feature type="region of interest" description="Disordered" evidence="1">
    <location>
        <begin position="271"/>
        <end position="290"/>
    </location>
</feature>
<dbReference type="EMBL" id="KN822099">
    <property type="protein sequence ID" value="KIM57560.1"/>
    <property type="molecule type" value="Genomic_DNA"/>
</dbReference>
<feature type="region of interest" description="Disordered" evidence="1">
    <location>
        <begin position="304"/>
        <end position="356"/>
    </location>
</feature>
<evidence type="ECO:0000313" key="2">
    <source>
        <dbReference type="EMBL" id="KIM57560.1"/>
    </source>
</evidence>
<feature type="compositionally biased region" description="Polar residues" evidence="1">
    <location>
        <begin position="409"/>
        <end position="419"/>
    </location>
</feature>
<dbReference type="AlphaFoldDB" id="A0A0C3DA10"/>
<sequence length="504" mass="55078">MEPTGKTSEEGHIPKLAEDGRNWKIYCMKYLEVAATERLLSIVAGWESDNGSKDWVHRAGVARLLFLMTTPSSFRHHFNPIKDPRAKKLVTSANKTERVGAATEHAKNSWKSSQHGRNSRRWRSRKWDNEEDLSTTKDLSTRGMEDPCMSREASAEGNSAERTDGTSVLCAAMPHETPNQLQNSLQATRQRLPIEDEPCMCEQEAVESIVTARHTKGTAQSANPPEMDANADRTTLLGREPVERASGVDEGNRMECEPQPQLQYINCKANDQRDRNTRENVPGTHGSPLVGEWEVCASGEMKNSIEDGPSESKVAEDTAGVKLRGHREGTSESKSIDKADGNVGRRIEPADTPNKSEELVTVSIELENLESSGIPHVCLGGTWMQTGNANGPGSQADASSGQADGLTGQMDTSNASNRAETAGMSKGEGADMYLGARGMKCGVREMDGIGSQTDVSTWHRDVLSVETHMKTATDRTGNVRIRRKEPKMQNSPIGPKNGMPKHST</sequence>
<proteinExistence type="predicted"/>
<evidence type="ECO:0000256" key="1">
    <source>
        <dbReference type="SAM" id="MobiDB-lite"/>
    </source>
</evidence>
<accession>A0A0C3DA10</accession>
<organism evidence="2 3">
    <name type="scientific">Scleroderma citrinum Foug A</name>
    <dbReference type="NCBI Taxonomy" id="1036808"/>
    <lineage>
        <taxon>Eukaryota</taxon>
        <taxon>Fungi</taxon>
        <taxon>Dikarya</taxon>
        <taxon>Basidiomycota</taxon>
        <taxon>Agaricomycotina</taxon>
        <taxon>Agaricomycetes</taxon>
        <taxon>Agaricomycetidae</taxon>
        <taxon>Boletales</taxon>
        <taxon>Sclerodermatineae</taxon>
        <taxon>Sclerodermataceae</taxon>
        <taxon>Scleroderma</taxon>
    </lineage>
</organism>
<dbReference type="Proteomes" id="UP000053989">
    <property type="component" value="Unassembled WGS sequence"/>
</dbReference>
<feature type="region of interest" description="Disordered" evidence="1">
    <location>
        <begin position="95"/>
        <end position="164"/>
    </location>
</feature>
<feature type="compositionally biased region" description="Polar residues" evidence="1">
    <location>
        <begin position="388"/>
        <end position="402"/>
    </location>
</feature>
<feature type="compositionally biased region" description="Basic and acidic residues" evidence="1">
    <location>
        <begin position="326"/>
        <end position="356"/>
    </location>
</feature>